<dbReference type="Proteomes" id="UP000682111">
    <property type="component" value="Unassembled WGS sequence"/>
</dbReference>
<dbReference type="PANTHER" id="PTHR12818:SF0">
    <property type="entry name" value="TRNA (ADENINE(37)-N6)-METHYLTRANSFERASE"/>
    <property type="match status" value="1"/>
</dbReference>
<dbReference type="InterPro" id="IPR023370">
    <property type="entry name" value="TrmO-like_N"/>
</dbReference>
<dbReference type="Gene3D" id="2.40.30.70">
    <property type="entry name" value="YaeB-like"/>
    <property type="match status" value="1"/>
</dbReference>
<reference evidence="4" key="1">
    <citation type="submission" date="2021-03" db="EMBL/GenBank/DDBJ databases">
        <title>Antimicrobial resistance genes in bacteria isolated from Japanese honey, and their potential for conferring macrolide and lincosamide resistance in the American foulbrood pathogen Paenibacillus larvae.</title>
        <authorList>
            <person name="Okamoto M."/>
            <person name="Kumagai M."/>
            <person name="Kanamori H."/>
            <person name="Takamatsu D."/>
        </authorList>
    </citation>
    <scope>NUCLEOTIDE SEQUENCE</scope>
    <source>
        <strain evidence="4">J27TS8</strain>
    </source>
</reference>
<name>A0A920BTV1_9BACI</name>
<evidence type="ECO:0000259" key="3">
    <source>
        <dbReference type="PROSITE" id="PS51668"/>
    </source>
</evidence>
<dbReference type="RefSeq" id="WP_095308238.1">
    <property type="nucleotide sequence ID" value="NZ_BORC01000002.1"/>
</dbReference>
<evidence type="ECO:0000313" key="4">
    <source>
        <dbReference type="EMBL" id="GIN61627.1"/>
    </source>
</evidence>
<feature type="domain" description="TsaA-like" evidence="3">
    <location>
        <begin position="6"/>
        <end position="130"/>
    </location>
</feature>
<comment type="caution">
    <text evidence="4">The sequence shown here is derived from an EMBL/GenBank/DDBJ whole genome shotgun (WGS) entry which is preliminary data.</text>
</comment>
<dbReference type="InterPro" id="IPR036414">
    <property type="entry name" value="YaeB_N_sf"/>
</dbReference>
<accession>A0A920BTV1</accession>
<comment type="similarity">
    <text evidence="2">Belongs to the tRNA methyltransferase O family.</text>
</comment>
<dbReference type="EMBL" id="BORC01000002">
    <property type="protein sequence ID" value="GIN61627.1"/>
    <property type="molecule type" value="Genomic_DNA"/>
</dbReference>
<organism evidence="4 5">
    <name type="scientific">Robertmurraya siralis</name>
    <dbReference type="NCBI Taxonomy" id="77777"/>
    <lineage>
        <taxon>Bacteria</taxon>
        <taxon>Bacillati</taxon>
        <taxon>Bacillota</taxon>
        <taxon>Bacilli</taxon>
        <taxon>Bacillales</taxon>
        <taxon>Bacillaceae</taxon>
        <taxon>Robertmurraya</taxon>
    </lineage>
</organism>
<protein>
    <submittedName>
        <fullName evidence="4">tRNA (N6-threonylcarbamoyladenosine(37)-N6)-methyltransferase TrmO</fullName>
    </submittedName>
</protein>
<sequence length="157" mass="17848">MEQFIVKTIGKVRSDENGIRIELEKAFIPGLRNLEGFGYINVLWWFHHCDTEESRSKLIEKSPYKGSPDTLGTFATRAPERPNPIALTCVYISYLEVDKGIIGLAYIDAEDGTPVLDIKPYTPSFDRVEKPIVPNWCSNWPRSIETSGDYDWSAVFS</sequence>
<gene>
    <name evidence="4" type="ORF">J27TS8_16200</name>
</gene>
<evidence type="ECO:0000313" key="5">
    <source>
        <dbReference type="Proteomes" id="UP000682111"/>
    </source>
</evidence>
<dbReference type="PROSITE" id="PS51668">
    <property type="entry name" value="TSAA_2"/>
    <property type="match status" value="1"/>
</dbReference>
<dbReference type="InterPro" id="IPR040372">
    <property type="entry name" value="YaeB-like"/>
</dbReference>
<dbReference type="Pfam" id="PF01980">
    <property type="entry name" value="TrmO_N"/>
    <property type="match status" value="1"/>
</dbReference>
<dbReference type="CDD" id="cd09281">
    <property type="entry name" value="UPF0066"/>
    <property type="match status" value="1"/>
</dbReference>
<keyword evidence="5" id="KW-1185">Reference proteome</keyword>
<keyword evidence="1" id="KW-0949">S-adenosyl-L-methionine</keyword>
<proteinExistence type="inferred from homology"/>
<dbReference type="AlphaFoldDB" id="A0A920BTV1"/>
<evidence type="ECO:0000256" key="2">
    <source>
        <dbReference type="ARBA" id="ARBA00033753"/>
    </source>
</evidence>
<dbReference type="PANTHER" id="PTHR12818">
    <property type="entry name" value="TRNA (ADENINE(37)-N6)-METHYLTRANSFERASE"/>
    <property type="match status" value="1"/>
</dbReference>
<dbReference type="InterPro" id="IPR036413">
    <property type="entry name" value="YaeB-like_sf"/>
</dbReference>
<evidence type="ECO:0000256" key="1">
    <source>
        <dbReference type="ARBA" id="ARBA00022691"/>
    </source>
</evidence>
<dbReference type="SUPFAM" id="SSF118196">
    <property type="entry name" value="YaeB-like"/>
    <property type="match status" value="1"/>
</dbReference>